<dbReference type="SUPFAM" id="SSF55486">
    <property type="entry name" value="Metalloproteases ('zincins'), catalytic domain"/>
    <property type="match status" value="1"/>
</dbReference>
<organism evidence="10">
    <name type="scientific">Lyngbya confervoides BDU141951</name>
    <dbReference type="NCBI Taxonomy" id="1574623"/>
    <lineage>
        <taxon>Bacteria</taxon>
        <taxon>Bacillati</taxon>
        <taxon>Cyanobacteriota</taxon>
        <taxon>Cyanophyceae</taxon>
        <taxon>Oscillatoriophycideae</taxon>
        <taxon>Oscillatoriales</taxon>
        <taxon>Microcoleaceae</taxon>
        <taxon>Lyngbya</taxon>
    </lineage>
</organism>
<feature type="binding site" evidence="9">
    <location>
        <position position="132"/>
    </location>
    <ligand>
        <name>Zn(2+)</name>
        <dbReference type="ChEBI" id="CHEBI:29105"/>
        <note>catalytic</note>
    </ligand>
</feature>
<evidence type="ECO:0000256" key="4">
    <source>
        <dbReference type="ARBA" id="ARBA00022722"/>
    </source>
</evidence>
<dbReference type="InterPro" id="IPR023091">
    <property type="entry name" value="MetalPrtase_cat_dom_sf_prd"/>
</dbReference>
<dbReference type="HAMAP" id="MF_00009">
    <property type="entry name" value="Endoribonucl_YbeY"/>
    <property type="match status" value="1"/>
</dbReference>
<evidence type="ECO:0000256" key="6">
    <source>
        <dbReference type="ARBA" id="ARBA00022759"/>
    </source>
</evidence>
<dbReference type="GO" id="GO:0006364">
    <property type="term" value="P:rRNA processing"/>
    <property type="evidence" value="ECO:0007669"/>
    <property type="project" value="UniProtKB-UniRule"/>
</dbReference>
<evidence type="ECO:0000256" key="8">
    <source>
        <dbReference type="ARBA" id="ARBA00022833"/>
    </source>
</evidence>
<keyword evidence="7 9" id="KW-0378">Hydrolase</keyword>
<evidence type="ECO:0000256" key="2">
    <source>
        <dbReference type="ARBA" id="ARBA00022517"/>
    </source>
</evidence>
<keyword evidence="5 9" id="KW-0479">Metal-binding</keyword>
<keyword evidence="8 9" id="KW-0862">Zinc</keyword>
<keyword evidence="3 9" id="KW-0698">rRNA processing</keyword>
<dbReference type="PROSITE" id="PS01306">
    <property type="entry name" value="UPF0054"/>
    <property type="match status" value="1"/>
</dbReference>
<dbReference type="InterPro" id="IPR002036">
    <property type="entry name" value="YbeY"/>
</dbReference>
<dbReference type="EC" id="3.1.-.-" evidence="9"/>
<dbReference type="EMBL" id="JTHE02000003">
    <property type="protein sequence ID" value="NEV68412.1"/>
    <property type="molecule type" value="Genomic_DNA"/>
</dbReference>
<comment type="similarity">
    <text evidence="1 9">Belongs to the endoribonuclease YbeY family.</text>
</comment>
<evidence type="ECO:0000256" key="9">
    <source>
        <dbReference type="HAMAP-Rule" id="MF_00009"/>
    </source>
</evidence>
<comment type="caution">
    <text evidence="10">The sequence shown here is derived from an EMBL/GenBank/DDBJ whole genome shotgun (WGS) entry which is preliminary data.</text>
</comment>
<keyword evidence="6 9" id="KW-0255">Endonuclease</keyword>
<dbReference type="PANTHER" id="PTHR46986">
    <property type="entry name" value="ENDORIBONUCLEASE YBEY, CHLOROPLASTIC"/>
    <property type="match status" value="1"/>
</dbReference>
<dbReference type="Pfam" id="PF02130">
    <property type="entry name" value="YbeY"/>
    <property type="match status" value="1"/>
</dbReference>
<evidence type="ECO:0000256" key="1">
    <source>
        <dbReference type="ARBA" id="ARBA00010875"/>
    </source>
</evidence>
<evidence type="ECO:0000256" key="5">
    <source>
        <dbReference type="ARBA" id="ARBA00022723"/>
    </source>
</evidence>
<dbReference type="GO" id="GO:0008270">
    <property type="term" value="F:zinc ion binding"/>
    <property type="evidence" value="ECO:0007669"/>
    <property type="project" value="UniProtKB-UniRule"/>
</dbReference>
<name>A0A0C1Y7P6_9CYAN</name>
<protein>
    <recommendedName>
        <fullName evidence="9">Endoribonuclease YbeY</fullName>
        <ecNumber evidence="9">3.1.-.-</ecNumber>
    </recommendedName>
</protein>
<comment type="function">
    <text evidence="9">Single strand-specific metallo-endoribonuclease involved in late-stage 70S ribosome quality control and in maturation of the 3' terminus of the 16S rRNA.</text>
</comment>
<reference evidence="10" key="2">
    <citation type="journal article" date="2015" name="Genome Announc.">
        <title>Draft Genome Sequence of Filamentous Marine Cyanobacterium Lyngbya confervoides Strain BDU141951.</title>
        <authorList>
            <person name="Chandrababunaidu M.M."/>
            <person name="Sen D."/>
            <person name="Tripathy S."/>
        </authorList>
    </citation>
    <scope>NUCLEOTIDE SEQUENCE</scope>
    <source>
        <strain evidence="10">BDU141951</strain>
    </source>
</reference>
<reference evidence="10" key="1">
    <citation type="submission" date="2014-11" db="EMBL/GenBank/DDBJ databases">
        <authorList>
            <person name="Malar M.C."/>
            <person name="Sen D."/>
            <person name="Tripathy S."/>
        </authorList>
    </citation>
    <scope>NUCLEOTIDE SEQUENCE</scope>
    <source>
        <strain evidence="10">BDU141951</strain>
    </source>
</reference>
<comment type="subcellular location">
    <subcellularLocation>
        <location evidence="9">Cytoplasm</location>
    </subcellularLocation>
</comment>
<dbReference type="AlphaFoldDB" id="A0A0C1Y7P6"/>
<feature type="binding site" evidence="9">
    <location>
        <position position="142"/>
    </location>
    <ligand>
        <name>Zn(2+)</name>
        <dbReference type="ChEBI" id="CHEBI:29105"/>
        <note>catalytic</note>
    </ligand>
</feature>
<sequence length="176" mass="19266">MANHELTVEVEVFGEAIAEVEAIAPATTWQTWLQTWLRQLAPTLSPIQAYELSLQFTTDAGIAALNRDFRQQDRPTDVLSFAGVDDTPLPLAVLATIPFNLGDLVISVETAQKQCDAHGHSLREELAWLAAHGLLHLLGWDHPDEAQLQAMWAMQRSLLASVGLSLPESAYVAETG</sequence>
<comment type="cofactor">
    <cofactor evidence="9">
        <name>Zn(2+)</name>
        <dbReference type="ChEBI" id="CHEBI:29105"/>
    </cofactor>
    <text evidence="9">Binds 1 zinc ion.</text>
</comment>
<evidence type="ECO:0000256" key="7">
    <source>
        <dbReference type="ARBA" id="ARBA00022801"/>
    </source>
</evidence>
<evidence type="ECO:0000313" key="10">
    <source>
        <dbReference type="EMBL" id="NEV68412.1"/>
    </source>
</evidence>
<keyword evidence="4 9" id="KW-0540">Nuclease</keyword>
<reference evidence="10" key="3">
    <citation type="submission" date="2020-02" db="EMBL/GenBank/DDBJ databases">
        <authorList>
            <person name="Sarangi A.N."/>
            <person name="Ghosh S."/>
            <person name="Mukherjee M."/>
            <person name="Tripathy S."/>
        </authorList>
    </citation>
    <scope>NUCLEOTIDE SEQUENCE</scope>
    <source>
        <strain evidence="10">BDU141951</strain>
    </source>
</reference>
<dbReference type="Gene3D" id="3.40.390.30">
    <property type="entry name" value="Metalloproteases ('zincins'), catalytic domain"/>
    <property type="match status" value="1"/>
</dbReference>
<dbReference type="InterPro" id="IPR020549">
    <property type="entry name" value="YbeY_CS"/>
</dbReference>
<keyword evidence="2 9" id="KW-0690">Ribosome biogenesis</keyword>
<dbReference type="GO" id="GO:0005737">
    <property type="term" value="C:cytoplasm"/>
    <property type="evidence" value="ECO:0007669"/>
    <property type="project" value="UniProtKB-SubCell"/>
</dbReference>
<dbReference type="NCBIfam" id="TIGR00043">
    <property type="entry name" value="rRNA maturation RNase YbeY"/>
    <property type="match status" value="1"/>
</dbReference>
<keyword evidence="9" id="KW-0963">Cytoplasm</keyword>
<feature type="binding site" evidence="9">
    <location>
        <position position="136"/>
    </location>
    <ligand>
        <name>Zn(2+)</name>
        <dbReference type="ChEBI" id="CHEBI:29105"/>
        <note>catalytic</note>
    </ligand>
</feature>
<dbReference type="PANTHER" id="PTHR46986:SF1">
    <property type="entry name" value="ENDORIBONUCLEASE YBEY, CHLOROPLASTIC"/>
    <property type="match status" value="1"/>
</dbReference>
<gene>
    <name evidence="9 10" type="primary">ybeY</name>
    <name evidence="10" type="ORF">QQ91_014960</name>
</gene>
<dbReference type="GO" id="GO:0004521">
    <property type="term" value="F:RNA endonuclease activity"/>
    <property type="evidence" value="ECO:0007669"/>
    <property type="project" value="UniProtKB-UniRule"/>
</dbReference>
<dbReference type="GO" id="GO:0004222">
    <property type="term" value="F:metalloendopeptidase activity"/>
    <property type="evidence" value="ECO:0007669"/>
    <property type="project" value="InterPro"/>
</dbReference>
<evidence type="ECO:0000256" key="3">
    <source>
        <dbReference type="ARBA" id="ARBA00022552"/>
    </source>
</evidence>
<proteinExistence type="inferred from homology"/>
<accession>A0A0C1Y7P6</accession>